<dbReference type="InterPro" id="IPR041698">
    <property type="entry name" value="Methyltransf_25"/>
</dbReference>
<keyword evidence="2" id="KW-0808">Transferase</keyword>
<feature type="non-terminal residue" evidence="2">
    <location>
        <position position="1"/>
    </location>
</feature>
<dbReference type="Pfam" id="PF13649">
    <property type="entry name" value="Methyltransf_25"/>
    <property type="match status" value="1"/>
</dbReference>
<name>A0A399NWD7_9MICO</name>
<feature type="domain" description="Methyltransferase" evidence="1">
    <location>
        <begin position="4"/>
        <end position="69"/>
    </location>
</feature>
<sequence length="138" mass="15134">ERVDELLAVDVAPTAVERARVRLADAPHVRLEVRDVGDDWPAGTFDLVVMSEIGYYLDDAAFDRVLAALPGSLGATGTLVACHWRHPEGDFRRAGDEVHARLAAVPGLHTLMRHEEDDFLLEVLSADPRSVATRTGLR</sequence>
<dbReference type="AlphaFoldDB" id="A0A399NWD7"/>
<dbReference type="GO" id="GO:0008757">
    <property type="term" value="F:S-adenosylmethionine-dependent methyltransferase activity"/>
    <property type="evidence" value="ECO:0007669"/>
    <property type="project" value="InterPro"/>
</dbReference>
<accession>A0A399NWD7</accession>
<dbReference type="Gene3D" id="3.40.50.150">
    <property type="entry name" value="Vaccinia Virus protein VP39"/>
    <property type="match status" value="1"/>
</dbReference>
<dbReference type="GO" id="GO:0032259">
    <property type="term" value="P:methylation"/>
    <property type="evidence" value="ECO:0007669"/>
    <property type="project" value="UniProtKB-KW"/>
</dbReference>
<evidence type="ECO:0000313" key="3">
    <source>
        <dbReference type="Proteomes" id="UP000265361"/>
    </source>
</evidence>
<comment type="caution">
    <text evidence="2">The sequence shown here is derived from an EMBL/GenBank/DDBJ whole genome shotgun (WGS) entry which is preliminary data.</text>
</comment>
<dbReference type="Proteomes" id="UP000265361">
    <property type="component" value="Unassembled WGS sequence"/>
</dbReference>
<dbReference type="EMBL" id="QWED01001047">
    <property type="protein sequence ID" value="RII96966.1"/>
    <property type="molecule type" value="Genomic_DNA"/>
</dbReference>
<keyword evidence="2" id="KW-0489">Methyltransferase</keyword>
<organism evidence="2 3">
    <name type="scientific">Clavibacter nebraskensis</name>
    <dbReference type="NCBI Taxonomy" id="31963"/>
    <lineage>
        <taxon>Bacteria</taxon>
        <taxon>Bacillati</taxon>
        <taxon>Actinomycetota</taxon>
        <taxon>Actinomycetes</taxon>
        <taxon>Micrococcales</taxon>
        <taxon>Microbacteriaceae</taxon>
        <taxon>Clavibacter</taxon>
    </lineage>
</organism>
<evidence type="ECO:0000313" key="2">
    <source>
        <dbReference type="EMBL" id="RII96966.1"/>
    </source>
</evidence>
<gene>
    <name evidence="2" type="ORF">DZF97_17435</name>
</gene>
<reference evidence="2 3" key="1">
    <citation type="submission" date="2018-08" db="EMBL/GenBank/DDBJ databases">
        <title>Genome Sequence of Clavibacter michiganensis Subspecies type strains, and the Atypical Peach-Colored Strains Isolated from Tomato.</title>
        <authorList>
            <person name="Osdaghi E."/>
            <person name="Portier P."/>
            <person name="Briand M."/>
            <person name="Jacques M.-A."/>
        </authorList>
    </citation>
    <scope>NUCLEOTIDE SEQUENCE [LARGE SCALE GENOMIC DNA]</scope>
    <source>
        <strain evidence="2 3">CFBP 7577</strain>
    </source>
</reference>
<protein>
    <submittedName>
        <fullName evidence="2">Class I SAM-dependent methyltransferase</fullName>
    </submittedName>
</protein>
<dbReference type="InterPro" id="IPR029063">
    <property type="entry name" value="SAM-dependent_MTases_sf"/>
</dbReference>
<dbReference type="SUPFAM" id="SSF53335">
    <property type="entry name" value="S-adenosyl-L-methionine-dependent methyltransferases"/>
    <property type="match status" value="1"/>
</dbReference>
<proteinExistence type="predicted"/>
<evidence type="ECO:0000259" key="1">
    <source>
        <dbReference type="Pfam" id="PF13649"/>
    </source>
</evidence>